<keyword evidence="2" id="KW-1185">Reference proteome</keyword>
<name>A0A916VFW7_9BACL</name>
<dbReference type="Proteomes" id="UP000654993">
    <property type="component" value="Unassembled WGS sequence"/>
</dbReference>
<comment type="caution">
    <text evidence="1">The sequence shown here is derived from an EMBL/GenBank/DDBJ whole genome shotgun (WGS) entry which is preliminary data.</text>
</comment>
<evidence type="ECO:0000313" key="1">
    <source>
        <dbReference type="EMBL" id="GFR38333.1"/>
    </source>
</evidence>
<sequence>MGRYFVRTDQGLTILLMAEKYPHHNLIEEGLNIEKNEKHTFILYMT</sequence>
<proteinExistence type="predicted"/>
<organism evidence="1 2">
    <name type="scientific">Insulibacter thermoxylanivorax</name>
    <dbReference type="NCBI Taxonomy" id="2749268"/>
    <lineage>
        <taxon>Bacteria</taxon>
        <taxon>Bacillati</taxon>
        <taxon>Bacillota</taxon>
        <taxon>Bacilli</taxon>
        <taxon>Bacillales</taxon>
        <taxon>Paenibacillaceae</taxon>
        <taxon>Insulibacter</taxon>
    </lineage>
</organism>
<protein>
    <submittedName>
        <fullName evidence="1">Uncharacterized protein</fullName>
    </submittedName>
</protein>
<dbReference type="EMBL" id="BMAQ01000015">
    <property type="protein sequence ID" value="GFR38333.1"/>
    <property type="molecule type" value="Genomic_DNA"/>
</dbReference>
<evidence type="ECO:0000313" key="2">
    <source>
        <dbReference type="Proteomes" id="UP000654993"/>
    </source>
</evidence>
<reference evidence="1" key="2">
    <citation type="journal article" date="2021" name="Data Brief">
        <title>Draft genome sequence data of the facultative, thermophilic, xylanolytic bacterium Paenibacillus sp. strain DA-C8.</title>
        <authorList>
            <person name="Chhe C."/>
            <person name="Uke A."/>
            <person name="Baramee S."/>
            <person name="Ungkulpasvich U."/>
            <person name="Tachaapaikoon C."/>
            <person name="Pason P."/>
            <person name="Waeonukul R."/>
            <person name="Ratanakhanokchai K."/>
            <person name="Kosugi A."/>
        </authorList>
    </citation>
    <scope>NUCLEOTIDE SEQUENCE</scope>
    <source>
        <strain evidence="1">DA-C8</strain>
    </source>
</reference>
<reference evidence="1" key="1">
    <citation type="submission" date="2020-08" db="EMBL/GenBank/DDBJ databases">
        <authorList>
            <person name="Uke A."/>
            <person name="Chhe C."/>
            <person name="Baramee S."/>
            <person name="Kosugi A."/>
        </authorList>
    </citation>
    <scope>NUCLEOTIDE SEQUENCE</scope>
    <source>
        <strain evidence="1">DA-C8</strain>
    </source>
</reference>
<accession>A0A916VFW7</accession>
<dbReference type="AlphaFoldDB" id="A0A916VFW7"/>
<gene>
    <name evidence="1" type="ORF">PRECH8_16290</name>
</gene>